<organism evidence="1 2">
    <name type="scientific">Apostasia shenzhenica</name>
    <dbReference type="NCBI Taxonomy" id="1088818"/>
    <lineage>
        <taxon>Eukaryota</taxon>
        <taxon>Viridiplantae</taxon>
        <taxon>Streptophyta</taxon>
        <taxon>Embryophyta</taxon>
        <taxon>Tracheophyta</taxon>
        <taxon>Spermatophyta</taxon>
        <taxon>Magnoliopsida</taxon>
        <taxon>Liliopsida</taxon>
        <taxon>Asparagales</taxon>
        <taxon>Orchidaceae</taxon>
        <taxon>Apostasioideae</taxon>
        <taxon>Apostasia</taxon>
    </lineage>
</organism>
<name>A0A2I0BFB0_9ASPA</name>
<proteinExistence type="predicted"/>
<evidence type="ECO:0000313" key="2">
    <source>
        <dbReference type="Proteomes" id="UP000236161"/>
    </source>
</evidence>
<evidence type="ECO:0000313" key="1">
    <source>
        <dbReference type="EMBL" id="PKA66497.1"/>
    </source>
</evidence>
<reference evidence="1 2" key="1">
    <citation type="journal article" date="2017" name="Nature">
        <title>The Apostasia genome and the evolution of orchids.</title>
        <authorList>
            <person name="Zhang G.Q."/>
            <person name="Liu K.W."/>
            <person name="Li Z."/>
            <person name="Lohaus R."/>
            <person name="Hsiao Y.Y."/>
            <person name="Niu S.C."/>
            <person name="Wang J.Y."/>
            <person name="Lin Y.C."/>
            <person name="Xu Q."/>
            <person name="Chen L.J."/>
            <person name="Yoshida K."/>
            <person name="Fujiwara S."/>
            <person name="Wang Z.W."/>
            <person name="Zhang Y.Q."/>
            <person name="Mitsuda N."/>
            <person name="Wang M."/>
            <person name="Liu G.H."/>
            <person name="Pecoraro L."/>
            <person name="Huang H.X."/>
            <person name="Xiao X.J."/>
            <person name="Lin M."/>
            <person name="Wu X.Y."/>
            <person name="Wu W.L."/>
            <person name="Chen Y.Y."/>
            <person name="Chang S.B."/>
            <person name="Sakamoto S."/>
            <person name="Ohme-Takagi M."/>
            <person name="Yagi M."/>
            <person name="Zeng S.J."/>
            <person name="Shen C.Y."/>
            <person name="Yeh C.M."/>
            <person name="Luo Y.B."/>
            <person name="Tsai W.C."/>
            <person name="Van de Peer Y."/>
            <person name="Liu Z.J."/>
        </authorList>
    </citation>
    <scope>NUCLEOTIDE SEQUENCE [LARGE SCALE GENOMIC DNA]</scope>
    <source>
        <strain evidence="2">cv. Shenzhen</strain>
        <tissue evidence="1">Stem</tissue>
    </source>
</reference>
<accession>A0A2I0BFB0</accession>
<dbReference type="AlphaFoldDB" id="A0A2I0BFB0"/>
<sequence>MIDRAELQGQPRMTTKQAIKDVECVTSRNPIAEILSVLVLEKSRDLNTFQQVTHLITIPAQTRLTMMFLIISLIILLQKVSHSFVQDSGSSNLLNQSLIFIKSNQI</sequence>
<dbReference type="EMBL" id="KZ451885">
    <property type="protein sequence ID" value="PKA66497.1"/>
    <property type="molecule type" value="Genomic_DNA"/>
</dbReference>
<keyword evidence="2" id="KW-1185">Reference proteome</keyword>
<gene>
    <name evidence="1" type="ORF">AXF42_Ash003151</name>
</gene>
<dbReference type="Proteomes" id="UP000236161">
    <property type="component" value="Unassembled WGS sequence"/>
</dbReference>
<protein>
    <submittedName>
        <fullName evidence="1">Uncharacterized protein</fullName>
    </submittedName>
</protein>